<sequence>MVEREAKLDRVFHALSDGTRRKMLRRLAGGEHSVGELAAGFEMSFAAGAKHVKVLENAGLVRRRIMGRVHLCRLEARQLKKADEWLRFYERFWSDSLDRLEMLLEQDAAADARSKGEK</sequence>
<dbReference type="EMBL" id="CP042806">
    <property type="protein sequence ID" value="QEE31071.1"/>
    <property type="molecule type" value="Genomic_DNA"/>
</dbReference>
<accession>A0A5B9EL02</accession>
<dbReference type="SUPFAM" id="SSF46785">
    <property type="entry name" value="Winged helix' DNA-binding domain"/>
    <property type="match status" value="1"/>
</dbReference>
<dbReference type="NCBIfam" id="NF033788">
    <property type="entry name" value="HTH_metalloreg"/>
    <property type="match status" value="1"/>
</dbReference>
<organism evidence="2 3">
    <name type="scientific">Terriglobus albidus</name>
    <dbReference type="NCBI Taxonomy" id="1592106"/>
    <lineage>
        <taxon>Bacteria</taxon>
        <taxon>Pseudomonadati</taxon>
        <taxon>Acidobacteriota</taxon>
        <taxon>Terriglobia</taxon>
        <taxon>Terriglobales</taxon>
        <taxon>Acidobacteriaceae</taxon>
        <taxon>Terriglobus</taxon>
    </lineage>
</organism>
<dbReference type="InterPro" id="IPR036390">
    <property type="entry name" value="WH_DNA-bd_sf"/>
</dbReference>
<dbReference type="GO" id="GO:0003700">
    <property type="term" value="F:DNA-binding transcription factor activity"/>
    <property type="evidence" value="ECO:0007669"/>
    <property type="project" value="InterPro"/>
</dbReference>
<name>A0A5B9EL02_9BACT</name>
<dbReference type="SMART" id="SM00418">
    <property type="entry name" value="HTH_ARSR"/>
    <property type="match status" value="1"/>
</dbReference>
<reference evidence="2 3" key="1">
    <citation type="submission" date="2019-08" db="EMBL/GenBank/DDBJ databases">
        <title>Complete genome sequence of Terriglobus albidus strain ORNL.</title>
        <authorList>
            <person name="Podar M."/>
        </authorList>
    </citation>
    <scope>NUCLEOTIDE SEQUENCE [LARGE SCALE GENOMIC DNA]</scope>
    <source>
        <strain evidence="2 3">ORNL</strain>
    </source>
</reference>
<dbReference type="OrthoDB" id="9799175at2"/>
<feature type="domain" description="HTH arsR-type" evidence="1">
    <location>
        <begin position="1"/>
        <end position="94"/>
    </location>
</feature>
<dbReference type="PROSITE" id="PS50987">
    <property type="entry name" value="HTH_ARSR_2"/>
    <property type="match status" value="1"/>
</dbReference>
<keyword evidence="3" id="KW-1185">Reference proteome</keyword>
<evidence type="ECO:0000313" key="2">
    <source>
        <dbReference type="EMBL" id="QEE31071.1"/>
    </source>
</evidence>
<dbReference type="PANTHER" id="PTHR38600">
    <property type="entry name" value="TRANSCRIPTIONAL REGULATORY PROTEIN"/>
    <property type="match status" value="1"/>
</dbReference>
<dbReference type="InterPro" id="IPR036388">
    <property type="entry name" value="WH-like_DNA-bd_sf"/>
</dbReference>
<dbReference type="KEGG" id="talb:FTW19_25535"/>
<dbReference type="Gene3D" id="1.10.10.10">
    <property type="entry name" value="Winged helix-like DNA-binding domain superfamily/Winged helix DNA-binding domain"/>
    <property type="match status" value="1"/>
</dbReference>
<dbReference type="RefSeq" id="WP_147650365.1">
    <property type="nucleotide sequence ID" value="NZ_CP042806.1"/>
</dbReference>
<dbReference type="AlphaFoldDB" id="A0A5B9EL02"/>
<dbReference type="Proteomes" id="UP000321820">
    <property type="component" value="Chromosome"/>
</dbReference>
<dbReference type="Pfam" id="PF12840">
    <property type="entry name" value="HTH_20"/>
    <property type="match status" value="1"/>
</dbReference>
<evidence type="ECO:0000313" key="3">
    <source>
        <dbReference type="Proteomes" id="UP000321820"/>
    </source>
</evidence>
<dbReference type="InterPro" id="IPR011991">
    <property type="entry name" value="ArsR-like_HTH"/>
</dbReference>
<dbReference type="CDD" id="cd00090">
    <property type="entry name" value="HTH_ARSR"/>
    <property type="match status" value="1"/>
</dbReference>
<dbReference type="InterPro" id="IPR001845">
    <property type="entry name" value="HTH_ArsR_DNA-bd_dom"/>
</dbReference>
<dbReference type="PANTHER" id="PTHR38600:SF2">
    <property type="entry name" value="SLL0088 PROTEIN"/>
    <property type="match status" value="1"/>
</dbReference>
<protein>
    <submittedName>
        <fullName evidence="2">Winged helix-turn-helix transcriptional regulator</fullName>
    </submittedName>
</protein>
<gene>
    <name evidence="2" type="ORF">FTW19_25535</name>
</gene>
<proteinExistence type="predicted"/>
<evidence type="ECO:0000259" key="1">
    <source>
        <dbReference type="PROSITE" id="PS50987"/>
    </source>
</evidence>